<feature type="binding site" evidence="3">
    <location>
        <position position="43"/>
    </location>
    <ligand>
        <name>ATP</name>
        <dbReference type="ChEBI" id="CHEBI:30616"/>
    </ligand>
</feature>
<dbReference type="PROSITE" id="PS00107">
    <property type="entry name" value="PROTEIN_KINASE_ATP"/>
    <property type="match status" value="1"/>
</dbReference>
<dbReference type="CDD" id="cd14014">
    <property type="entry name" value="STKc_PknB_like"/>
    <property type="match status" value="1"/>
</dbReference>
<keyword evidence="7" id="KW-1185">Reference proteome</keyword>
<dbReference type="GO" id="GO:0004674">
    <property type="term" value="F:protein serine/threonine kinase activity"/>
    <property type="evidence" value="ECO:0007669"/>
    <property type="project" value="UniProtKB-KW"/>
</dbReference>
<dbReference type="RefSeq" id="WP_091279589.1">
    <property type="nucleotide sequence ID" value="NZ_JABAPL010000017.1"/>
</dbReference>
<gene>
    <name evidence="6" type="ORF">SAMN04489737_0531</name>
</gene>
<keyword evidence="4" id="KW-0812">Transmembrane</keyword>
<dbReference type="GO" id="GO:0005524">
    <property type="term" value="F:ATP binding"/>
    <property type="evidence" value="ECO:0007669"/>
    <property type="project" value="UniProtKB-UniRule"/>
</dbReference>
<feature type="transmembrane region" description="Helical" evidence="4">
    <location>
        <begin position="368"/>
        <end position="389"/>
    </location>
</feature>
<feature type="domain" description="Protein kinase" evidence="5">
    <location>
        <begin position="14"/>
        <end position="273"/>
    </location>
</feature>
<dbReference type="SUPFAM" id="SSF56112">
    <property type="entry name" value="Protein kinase-like (PK-like)"/>
    <property type="match status" value="1"/>
</dbReference>
<evidence type="ECO:0000256" key="4">
    <source>
        <dbReference type="SAM" id="Phobius"/>
    </source>
</evidence>
<dbReference type="Gene3D" id="1.10.510.10">
    <property type="entry name" value="Transferase(Phosphotransferase) domain 1"/>
    <property type="match status" value="1"/>
</dbReference>
<dbReference type="OrthoDB" id="9762169at2"/>
<dbReference type="InterPro" id="IPR053235">
    <property type="entry name" value="Ser_Thr_kinase"/>
</dbReference>
<dbReference type="STRING" id="131112.SAMN04489737_0531"/>
<name>A0A1H2LC28_9ACTO</name>
<accession>A0A1H2LC28</accession>
<dbReference type="Proteomes" id="UP000214355">
    <property type="component" value="Chromosome I"/>
</dbReference>
<dbReference type="SMART" id="SM00220">
    <property type="entry name" value="S_TKc"/>
    <property type="match status" value="1"/>
</dbReference>
<dbReference type="GO" id="GO:0005737">
    <property type="term" value="C:cytoplasm"/>
    <property type="evidence" value="ECO:0007669"/>
    <property type="project" value="TreeGrafter"/>
</dbReference>
<keyword evidence="1 3" id="KW-0547">Nucleotide-binding</keyword>
<dbReference type="PANTHER" id="PTHR24361">
    <property type="entry name" value="MITOGEN-ACTIVATED KINASE KINASE KINASE"/>
    <property type="match status" value="1"/>
</dbReference>
<evidence type="ECO:0000313" key="7">
    <source>
        <dbReference type="Proteomes" id="UP000214355"/>
    </source>
</evidence>
<keyword evidence="6" id="KW-0418">Kinase</keyword>
<dbReference type="InterPro" id="IPR000719">
    <property type="entry name" value="Prot_kinase_dom"/>
</dbReference>
<dbReference type="InterPro" id="IPR017441">
    <property type="entry name" value="Protein_kinase_ATP_BS"/>
</dbReference>
<keyword evidence="6" id="KW-0723">Serine/threonine-protein kinase</keyword>
<evidence type="ECO:0000256" key="3">
    <source>
        <dbReference type="PROSITE-ProRule" id="PRU10141"/>
    </source>
</evidence>
<keyword evidence="6" id="KW-0808">Transferase</keyword>
<keyword evidence="4" id="KW-1133">Transmembrane helix</keyword>
<evidence type="ECO:0000313" key="6">
    <source>
        <dbReference type="EMBL" id="SDU78577.1"/>
    </source>
</evidence>
<evidence type="ECO:0000256" key="2">
    <source>
        <dbReference type="ARBA" id="ARBA00022840"/>
    </source>
</evidence>
<proteinExistence type="predicted"/>
<dbReference type="AlphaFoldDB" id="A0A1H2LC28"/>
<organism evidence="6 7">
    <name type="scientific">Arcanobacterium phocae</name>
    <dbReference type="NCBI Taxonomy" id="131112"/>
    <lineage>
        <taxon>Bacteria</taxon>
        <taxon>Bacillati</taxon>
        <taxon>Actinomycetota</taxon>
        <taxon>Actinomycetes</taxon>
        <taxon>Actinomycetales</taxon>
        <taxon>Actinomycetaceae</taxon>
        <taxon>Arcanobacterium</taxon>
    </lineage>
</organism>
<dbReference type="GeneID" id="65344277"/>
<dbReference type="Pfam" id="PF00069">
    <property type="entry name" value="Pkinase"/>
    <property type="match status" value="1"/>
</dbReference>
<dbReference type="PROSITE" id="PS50011">
    <property type="entry name" value="PROTEIN_KINASE_DOM"/>
    <property type="match status" value="1"/>
</dbReference>
<evidence type="ECO:0000256" key="1">
    <source>
        <dbReference type="ARBA" id="ARBA00022741"/>
    </source>
</evidence>
<evidence type="ECO:0000259" key="5">
    <source>
        <dbReference type="PROSITE" id="PS50011"/>
    </source>
</evidence>
<sequence length="655" mass="70375">MTIKSLPCDFGSAYRIDSEIGQGASGTVYRGTNKETGQAVAIKILHSQLQGDSEILHRFITERQTLTQLNNNFIIGVEDLVVDAGMLGIVMELAAGPTLGEILSTSGPLPPSYALAIVSQVAQGLAYAHSQHVVHRDIKPDNIIITQPNNIADPGVKIADFGIAKIIDASSTATQMVGTAHYMAPEFIQENIVNPSVDVYALGISLYQILSNRFPFGKPEDNPFAIAQHHLHSVPPILSGLEPRIWDIVARMLEKNAERRPSANDVVEIIKSIPNDIQTLSPLDTSDMELSPHPQTILRGSNSGEGDSGESLTPHIPNINSASLRMLDQPANATILKLTPQKSEKSSVAHQTKKLAKPAKTKDHIQKYLIITSVAIAVLVMFGVGIWYLTSGAKAKNSHQEANVQANIPSTTYPSGLVVGREAEIADNKITYTITYSSVKTPLSGKIYESVQNEKTCIEPVWSPNSNATPHSTSITSIESECGWTLALDRIQQNQPVTVKAEISLDDLDLSTSEDLQKWLTAQASQNQADLNDSSTTSTAYPLQRLIGMHIQAPSRINQGNVIPITIIGQWPGGENTLTPIYTTPSTPNPTSILHDITGGDLSGLRLTDRCSGAVSVTPDGHDMSALHPATCQIGATVGNYDVPEVPLTITSTGS</sequence>
<dbReference type="EMBL" id="LT629804">
    <property type="protein sequence ID" value="SDU78577.1"/>
    <property type="molecule type" value="Genomic_DNA"/>
</dbReference>
<protein>
    <submittedName>
        <fullName evidence="6">Serine/threonine protein kinase</fullName>
    </submittedName>
</protein>
<dbReference type="PROSITE" id="PS00108">
    <property type="entry name" value="PROTEIN_KINASE_ST"/>
    <property type="match status" value="1"/>
</dbReference>
<reference evidence="7" key="1">
    <citation type="submission" date="2016-10" db="EMBL/GenBank/DDBJ databases">
        <authorList>
            <person name="Varghese N."/>
            <person name="Submissions S."/>
        </authorList>
    </citation>
    <scope>NUCLEOTIDE SEQUENCE [LARGE SCALE GENOMIC DNA]</scope>
    <source>
        <strain evidence="7">DSM 10002</strain>
    </source>
</reference>
<keyword evidence="4" id="KW-0472">Membrane</keyword>
<dbReference type="InterPro" id="IPR011009">
    <property type="entry name" value="Kinase-like_dom_sf"/>
</dbReference>
<keyword evidence="2 3" id="KW-0067">ATP-binding</keyword>
<dbReference type="InterPro" id="IPR008271">
    <property type="entry name" value="Ser/Thr_kinase_AS"/>
</dbReference>